<comment type="caution">
    <text evidence="1">The sequence shown here is derived from an EMBL/GenBank/DDBJ whole genome shotgun (WGS) entry which is preliminary data.</text>
</comment>
<dbReference type="STRING" id="1121895.GCA_000378485_00257"/>
<keyword evidence="2" id="KW-1185">Reference proteome</keyword>
<accession>A0A0A2MA91</accession>
<gene>
    <name evidence="1" type="ORF">Q765_00235</name>
</gene>
<organism evidence="1 2">
    <name type="scientific">Flavobacterium rivuli WB 3.3-2 = DSM 21788</name>
    <dbReference type="NCBI Taxonomy" id="1121895"/>
    <lineage>
        <taxon>Bacteria</taxon>
        <taxon>Pseudomonadati</taxon>
        <taxon>Bacteroidota</taxon>
        <taxon>Flavobacteriia</taxon>
        <taxon>Flavobacteriales</taxon>
        <taxon>Flavobacteriaceae</taxon>
        <taxon>Flavobacterium</taxon>
    </lineage>
</organism>
<reference evidence="1 2" key="1">
    <citation type="submission" date="2013-09" db="EMBL/GenBank/DDBJ databases">
        <authorList>
            <person name="Zeng Z."/>
            <person name="Chen C."/>
        </authorList>
    </citation>
    <scope>NUCLEOTIDE SEQUENCE [LARGE SCALE GENOMIC DNA]</scope>
    <source>
        <strain evidence="1 2">WB 3.3-2</strain>
    </source>
</reference>
<dbReference type="Proteomes" id="UP000030152">
    <property type="component" value="Unassembled WGS sequence"/>
</dbReference>
<name>A0A0A2MA91_9FLAO</name>
<dbReference type="OrthoDB" id="1377501at2"/>
<dbReference type="EMBL" id="JRLX01000001">
    <property type="protein sequence ID" value="KGO88383.1"/>
    <property type="molecule type" value="Genomic_DNA"/>
</dbReference>
<dbReference type="RefSeq" id="WP_020211382.1">
    <property type="nucleotide sequence ID" value="NZ_JRLX01000001.1"/>
</dbReference>
<evidence type="ECO:0000313" key="1">
    <source>
        <dbReference type="EMBL" id="KGO88383.1"/>
    </source>
</evidence>
<protein>
    <submittedName>
        <fullName evidence="1">Uncharacterized protein</fullName>
    </submittedName>
</protein>
<dbReference type="AlphaFoldDB" id="A0A0A2MA91"/>
<proteinExistence type="predicted"/>
<evidence type="ECO:0000313" key="2">
    <source>
        <dbReference type="Proteomes" id="UP000030152"/>
    </source>
</evidence>
<sequence length="112" mass="12352">MKNILILAVVAADIFKENPSLDLYFETSDGEAFYKLQDAKNHAKGLKDTMVKPVERAEQKEAAPAKQKFEEVVAQIEAATTLEDLEAFKADTRKGVIAALDKKTAELTKPAE</sequence>